<reference evidence="7 8" key="1">
    <citation type="submission" date="2016-10" db="EMBL/GenBank/DDBJ databases">
        <authorList>
            <person name="de Groot N.N."/>
        </authorList>
    </citation>
    <scope>NUCLEOTIDE SEQUENCE [LARGE SCALE GENOMIC DNA]</scope>
    <source>
        <strain evidence="7 8">DSM 21001</strain>
    </source>
</reference>
<dbReference type="Pfam" id="PF22244">
    <property type="entry name" value="GCE_fung"/>
    <property type="match status" value="1"/>
</dbReference>
<evidence type="ECO:0000256" key="5">
    <source>
        <dbReference type="SAM" id="SignalP"/>
    </source>
</evidence>
<feature type="compositionally biased region" description="Pro residues" evidence="4">
    <location>
        <begin position="151"/>
        <end position="163"/>
    </location>
</feature>
<feature type="signal peptide" evidence="5">
    <location>
        <begin position="1"/>
        <end position="21"/>
    </location>
</feature>
<evidence type="ECO:0000259" key="6">
    <source>
        <dbReference type="Pfam" id="PF22244"/>
    </source>
</evidence>
<dbReference type="Gene3D" id="3.40.50.1820">
    <property type="entry name" value="alpha/beta hydrolase"/>
    <property type="match status" value="1"/>
</dbReference>
<dbReference type="Proteomes" id="UP000199024">
    <property type="component" value="Unassembled WGS sequence"/>
</dbReference>
<dbReference type="AlphaFoldDB" id="A0A1I6LVE9"/>
<keyword evidence="3 7" id="KW-0378">Hydrolase</keyword>
<dbReference type="OrthoDB" id="9809261at2"/>
<dbReference type="GO" id="GO:0052689">
    <property type="term" value="F:carboxylic ester hydrolase activity"/>
    <property type="evidence" value="ECO:0007669"/>
    <property type="project" value="UniProtKB-KW"/>
</dbReference>
<keyword evidence="2 5" id="KW-0732">Signal</keyword>
<dbReference type="STRING" id="474950.SAMN05421771_1336"/>
<feature type="chain" id="PRO_5011459572" evidence="5">
    <location>
        <begin position="22"/>
        <end position="462"/>
    </location>
</feature>
<gene>
    <name evidence="7" type="ORF">SAMN05421771_1336</name>
</gene>
<evidence type="ECO:0000256" key="4">
    <source>
        <dbReference type="SAM" id="MobiDB-lite"/>
    </source>
</evidence>
<sequence>MQIRTTLSAAALMACAITASAQLPSRPDPKEIPLPEIHTSMKPMPGPDALPNRPEMPDPLILDNGQRVRTPAQWQQRRKEIRTTLEYYVVGLAPPPPGNVVGHVLSEQTLANGKVKYRLVHLTFGPKDSLSLDIGIFTPIGVPAPPAIISPSGTPPGATPLPRLPQGANQGKGQDALLVTGPMVTEPGTLPPGAREGIRTRTAEEIATTNPALAHGYAFVTFNNNDCGEDTTLRLPDGSWAYRTTRFFPAYPKNDWGLLGAWAWGVSRIVDYLQTDANVDKTKLIVTGISRTGKSALIAGAFDDRIAMTAPVASSGGGTPAFRFSGEGRGGKEGLTEIVRKYPNWFSPHLHQFWGQQDKLPFDAHWFFALCAPRPIISLEGTHDQNVPINGVYQSELAARPVYSFLHADGKIGVSFADRPHGMVQGDWDAMLAFADKYLLGKQVDRDFYTFPPALLSTSEGK</sequence>
<dbReference type="SUPFAM" id="SSF53474">
    <property type="entry name" value="alpha/beta-Hydrolases"/>
    <property type="match status" value="1"/>
</dbReference>
<evidence type="ECO:0000256" key="1">
    <source>
        <dbReference type="ARBA" id="ARBA00022487"/>
    </source>
</evidence>
<keyword evidence="8" id="KW-1185">Reference proteome</keyword>
<evidence type="ECO:0000256" key="3">
    <source>
        <dbReference type="ARBA" id="ARBA00022801"/>
    </source>
</evidence>
<dbReference type="EMBL" id="FOZL01000001">
    <property type="protein sequence ID" value="SFS07427.1"/>
    <property type="molecule type" value="Genomic_DNA"/>
</dbReference>
<dbReference type="PANTHER" id="PTHR47381">
    <property type="entry name" value="ALPHA/BETA-HYDROLASES SUPERFAMILY PROTEIN"/>
    <property type="match status" value="1"/>
</dbReference>
<feature type="region of interest" description="Disordered" evidence="4">
    <location>
        <begin position="151"/>
        <end position="172"/>
    </location>
</feature>
<dbReference type="PROSITE" id="PS51257">
    <property type="entry name" value="PROKAR_LIPOPROTEIN"/>
    <property type="match status" value="1"/>
</dbReference>
<organism evidence="7 8">
    <name type="scientific">Granulicella pectinivorans</name>
    <dbReference type="NCBI Taxonomy" id="474950"/>
    <lineage>
        <taxon>Bacteria</taxon>
        <taxon>Pseudomonadati</taxon>
        <taxon>Acidobacteriota</taxon>
        <taxon>Terriglobia</taxon>
        <taxon>Terriglobales</taxon>
        <taxon>Acidobacteriaceae</taxon>
        <taxon>Granulicella</taxon>
    </lineage>
</organism>
<evidence type="ECO:0000313" key="7">
    <source>
        <dbReference type="EMBL" id="SFS07427.1"/>
    </source>
</evidence>
<dbReference type="InterPro" id="IPR054579">
    <property type="entry name" value="GCE-like_dom"/>
</dbReference>
<proteinExistence type="predicted"/>
<feature type="domain" description="4-O-methyl-glucuronoyl methylesterase-like" evidence="6">
    <location>
        <begin position="212"/>
        <end position="406"/>
    </location>
</feature>
<dbReference type="RefSeq" id="WP_089837757.1">
    <property type="nucleotide sequence ID" value="NZ_FOZL01000001.1"/>
</dbReference>
<dbReference type="InterPro" id="IPR029058">
    <property type="entry name" value="AB_hydrolase_fold"/>
</dbReference>
<name>A0A1I6LVE9_9BACT</name>
<evidence type="ECO:0000256" key="2">
    <source>
        <dbReference type="ARBA" id="ARBA00022729"/>
    </source>
</evidence>
<protein>
    <submittedName>
        <fullName evidence="7">Abhydrolase family protein</fullName>
    </submittedName>
</protein>
<dbReference type="PANTHER" id="PTHR47381:SF3">
    <property type="entry name" value="ALPHA_BETA-HYDROLASES SUPERFAMILY PROTEIN"/>
    <property type="match status" value="1"/>
</dbReference>
<accession>A0A1I6LVE9</accession>
<keyword evidence="1" id="KW-0719">Serine esterase</keyword>
<evidence type="ECO:0000313" key="8">
    <source>
        <dbReference type="Proteomes" id="UP000199024"/>
    </source>
</evidence>